<feature type="compositionally biased region" description="Basic and acidic residues" evidence="6">
    <location>
        <begin position="557"/>
        <end position="566"/>
    </location>
</feature>
<feature type="transmembrane region" description="Helical" evidence="7">
    <location>
        <begin position="373"/>
        <end position="395"/>
    </location>
</feature>
<dbReference type="Pfam" id="PF03772">
    <property type="entry name" value="Competence"/>
    <property type="match status" value="1"/>
</dbReference>
<keyword evidence="2" id="KW-1003">Cell membrane</keyword>
<evidence type="ECO:0000259" key="8">
    <source>
        <dbReference type="Pfam" id="PF03772"/>
    </source>
</evidence>
<sequence>MSETGASLDLRLVPAALTSWMVTAAGAVWPVGRVCALCCCTLAAVSGVVLWRAARRHGRGARLRSICAGLVAIGVVGAGFGLAVALRADAVSHHPITAAFGAAVPVTVSPSETALSLGRGRVMFRATLQALRDDESSGRVVVFARASDFDSQDGAIMVGRPMRFTARISRPTRHDLTVAVLNMTGRPTVGRASAVQRAAQGVRSRFVAAVRGVLPPDQAAMLPALVLGDTSAVTAATGRDFRAAGLTHLTAVSGANVTIVCGAVLLSARLLGPRLAVPLAASALVGFVIVVQPTASVLRAAVMGAIALAGIVSSRRRQAIPALAATVLVLMATAPQLAVDVGFALSVLATAALIVVAPVWSRRLVGRGWPKPLADALAVAWAAHVVTVPLVAGISGRVSLVGALANLAVAAVIAPITVLGSAAAVVCLLWPAVAQLLIRFTGPELWWVLRVAHWAAGMPGATVAVPAGLPGVVLVGATALLVVVLCRWRWFRAATGLAAVVGATSLLAWSLSGLVVAAQDTGAGFGRGHAPVLIARHLAGPKGQVAQGEARYRCLGRRPDPPRRPAENASNAWRGRRNGARRTSGRRPGRCARAGPAC</sequence>
<dbReference type="PANTHER" id="PTHR30619">
    <property type="entry name" value="DNA INTERNALIZATION/COMPETENCE PROTEIN COMEC/REC2"/>
    <property type="match status" value="1"/>
</dbReference>
<feature type="transmembrane region" description="Helical" evidence="7">
    <location>
        <begin position="27"/>
        <end position="51"/>
    </location>
</feature>
<dbReference type="AlphaFoldDB" id="A0A7I7YHF5"/>
<evidence type="ECO:0000256" key="7">
    <source>
        <dbReference type="SAM" id="Phobius"/>
    </source>
</evidence>
<feature type="domain" description="ComEC/Rec2-related protein" evidence="8">
    <location>
        <begin position="225"/>
        <end position="489"/>
    </location>
</feature>
<keyword evidence="5 7" id="KW-0472">Membrane</keyword>
<feature type="transmembrane region" description="Helical" evidence="7">
    <location>
        <begin position="63"/>
        <end position="84"/>
    </location>
</feature>
<feature type="transmembrane region" description="Helical" evidence="7">
    <location>
        <begin position="283"/>
        <end position="312"/>
    </location>
</feature>
<evidence type="ECO:0000256" key="3">
    <source>
        <dbReference type="ARBA" id="ARBA00022692"/>
    </source>
</evidence>
<evidence type="ECO:0000256" key="1">
    <source>
        <dbReference type="ARBA" id="ARBA00004651"/>
    </source>
</evidence>
<dbReference type="NCBIfam" id="TIGR00360">
    <property type="entry name" value="ComEC_N-term"/>
    <property type="match status" value="1"/>
</dbReference>
<feature type="transmembrane region" description="Helical" evidence="7">
    <location>
        <begin position="497"/>
        <end position="518"/>
    </location>
</feature>
<feature type="region of interest" description="Disordered" evidence="6">
    <location>
        <begin position="554"/>
        <end position="598"/>
    </location>
</feature>
<organism evidence="9 10">
    <name type="scientific">Mycobacterium conspicuum</name>
    <dbReference type="NCBI Taxonomy" id="44010"/>
    <lineage>
        <taxon>Bacteria</taxon>
        <taxon>Bacillati</taxon>
        <taxon>Actinomycetota</taxon>
        <taxon>Actinomycetes</taxon>
        <taxon>Mycobacteriales</taxon>
        <taxon>Mycobacteriaceae</taxon>
        <taxon>Mycobacterium</taxon>
    </lineage>
</organism>
<dbReference type="Proteomes" id="UP000467385">
    <property type="component" value="Chromosome"/>
</dbReference>
<reference evidence="9 10" key="1">
    <citation type="journal article" date="2019" name="Emerg. Microbes Infect.">
        <title>Comprehensive subspecies identification of 175 nontuberculous mycobacteria species based on 7547 genomic profiles.</title>
        <authorList>
            <person name="Matsumoto Y."/>
            <person name="Kinjo T."/>
            <person name="Motooka D."/>
            <person name="Nabeya D."/>
            <person name="Jung N."/>
            <person name="Uechi K."/>
            <person name="Horii T."/>
            <person name="Iida T."/>
            <person name="Fujita J."/>
            <person name="Nakamura S."/>
        </authorList>
    </citation>
    <scope>NUCLEOTIDE SEQUENCE [LARGE SCALE GENOMIC DNA]</scope>
    <source>
        <strain evidence="9 10">JCM 14738</strain>
    </source>
</reference>
<name>A0A7I7YHF5_9MYCO</name>
<comment type="subcellular location">
    <subcellularLocation>
        <location evidence="1">Cell membrane</location>
        <topology evidence="1">Multi-pass membrane protein</topology>
    </subcellularLocation>
</comment>
<accession>A0A7I7YHF5</accession>
<feature type="transmembrane region" description="Helical" evidence="7">
    <location>
        <begin position="407"/>
        <end position="433"/>
    </location>
</feature>
<feature type="compositionally biased region" description="Basic residues" evidence="6">
    <location>
        <begin position="574"/>
        <end position="590"/>
    </location>
</feature>
<dbReference type="InterPro" id="IPR052159">
    <property type="entry name" value="Competence_DNA_uptake"/>
</dbReference>
<keyword evidence="10" id="KW-1185">Reference proteome</keyword>
<dbReference type="GO" id="GO:0005886">
    <property type="term" value="C:plasma membrane"/>
    <property type="evidence" value="ECO:0007669"/>
    <property type="project" value="UniProtKB-SubCell"/>
</dbReference>
<dbReference type="EMBL" id="AP022613">
    <property type="protein sequence ID" value="BBZ40522.1"/>
    <property type="molecule type" value="Genomic_DNA"/>
</dbReference>
<evidence type="ECO:0000313" key="9">
    <source>
        <dbReference type="EMBL" id="BBZ40522.1"/>
    </source>
</evidence>
<feature type="transmembrane region" description="Helical" evidence="7">
    <location>
        <begin position="249"/>
        <end position="271"/>
    </location>
</feature>
<evidence type="ECO:0000256" key="5">
    <source>
        <dbReference type="ARBA" id="ARBA00023136"/>
    </source>
</evidence>
<evidence type="ECO:0000313" key="10">
    <source>
        <dbReference type="Proteomes" id="UP000467385"/>
    </source>
</evidence>
<feature type="transmembrane region" description="Helical" evidence="7">
    <location>
        <begin position="96"/>
        <end position="115"/>
    </location>
</feature>
<gene>
    <name evidence="9" type="ORF">MCNS_35850</name>
</gene>
<feature type="transmembrane region" description="Helical" evidence="7">
    <location>
        <begin position="343"/>
        <end position="361"/>
    </location>
</feature>
<dbReference type="PANTHER" id="PTHR30619:SF7">
    <property type="entry name" value="BETA-LACTAMASE DOMAIN PROTEIN"/>
    <property type="match status" value="1"/>
</dbReference>
<evidence type="ECO:0000256" key="6">
    <source>
        <dbReference type="SAM" id="MobiDB-lite"/>
    </source>
</evidence>
<proteinExistence type="predicted"/>
<evidence type="ECO:0000256" key="4">
    <source>
        <dbReference type="ARBA" id="ARBA00022989"/>
    </source>
</evidence>
<dbReference type="InterPro" id="IPR004477">
    <property type="entry name" value="ComEC_N"/>
</dbReference>
<protein>
    <recommendedName>
        <fullName evidence="8">ComEC/Rec2-related protein domain-containing protein</fullName>
    </recommendedName>
</protein>
<keyword evidence="4 7" id="KW-1133">Transmembrane helix</keyword>
<keyword evidence="3 7" id="KW-0812">Transmembrane</keyword>
<feature type="transmembrane region" description="Helical" evidence="7">
    <location>
        <begin position="471"/>
        <end position="490"/>
    </location>
</feature>
<evidence type="ECO:0000256" key="2">
    <source>
        <dbReference type="ARBA" id="ARBA00022475"/>
    </source>
</evidence>